<evidence type="ECO:0000313" key="2">
    <source>
        <dbReference type="EMBL" id="GAM35659.1"/>
    </source>
</evidence>
<sequence>MRHQSTLPRPSVPRIHVPGINKRESGRTEHRISLPTLAILGFGLKEAKYLLPPTDRTTQSDVEDMTINELNDHNDNAGENENNNTSVNADSTTDQADNASVDGSEDNIVEVVMNGPGQSSNLGTLENFVKSNLDTKVEYLSSDDEKSEESDEVTVKNDVSDDNISNDDSLDDSNRVWTRRKLDLSELNIHIPTLAEGVAERKGKHKEHPAVEEAPSKKPRATGIAGSSKWTVTLKAWDDARVPIITYELGHRYRQRLIIEDTSYRKAHHRYELVETVYVENPDKNETGQANTDEAGLAEGMSQ</sequence>
<organism evidence="2 3">
    <name type="scientific">Talaromyces pinophilus</name>
    <name type="common">Penicillium pinophilum</name>
    <dbReference type="NCBI Taxonomy" id="128442"/>
    <lineage>
        <taxon>Eukaryota</taxon>
        <taxon>Fungi</taxon>
        <taxon>Dikarya</taxon>
        <taxon>Ascomycota</taxon>
        <taxon>Pezizomycotina</taxon>
        <taxon>Eurotiomycetes</taxon>
        <taxon>Eurotiomycetidae</taxon>
        <taxon>Eurotiales</taxon>
        <taxon>Trichocomaceae</taxon>
        <taxon>Talaromyces</taxon>
        <taxon>Talaromyces sect. Talaromyces</taxon>
    </lineage>
</organism>
<reference evidence="3" key="1">
    <citation type="journal article" date="2015" name="Genome Announc.">
        <title>Draft genome sequence of Talaromyces cellulolyticus strain Y-94, a source of lignocellulosic biomass-degrading enzymes.</title>
        <authorList>
            <person name="Fujii T."/>
            <person name="Koike H."/>
            <person name="Sawayama S."/>
            <person name="Yano S."/>
            <person name="Inoue H."/>
        </authorList>
    </citation>
    <scope>NUCLEOTIDE SEQUENCE [LARGE SCALE GENOMIC DNA]</scope>
    <source>
        <strain evidence="3">Y-94</strain>
    </source>
</reference>
<feature type="region of interest" description="Disordered" evidence="1">
    <location>
        <begin position="140"/>
        <end position="172"/>
    </location>
</feature>
<feature type="compositionally biased region" description="Low complexity" evidence="1">
    <location>
        <begin position="77"/>
        <end position="91"/>
    </location>
</feature>
<proteinExistence type="predicted"/>
<evidence type="ECO:0000256" key="1">
    <source>
        <dbReference type="SAM" id="MobiDB-lite"/>
    </source>
</evidence>
<name>A0A6V8H2W0_TALPI</name>
<accession>A0A6V8H2W0</accession>
<dbReference type="EMBL" id="DF933813">
    <property type="protein sequence ID" value="GAM35659.1"/>
    <property type="molecule type" value="Genomic_DNA"/>
</dbReference>
<feature type="region of interest" description="Disordered" evidence="1">
    <location>
        <begin position="70"/>
        <end position="101"/>
    </location>
</feature>
<feature type="region of interest" description="Disordered" evidence="1">
    <location>
        <begin position="1"/>
        <end position="29"/>
    </location>
</feature>
<keyword evidence="3" id="KW-1185">Reference proteome</keyword>
<comment type="caution">
    <text evidence="2">The sequence shown here is derived from an EMBL/GenBank/DDBJ whole genome shotgun (WGS) entry which is preliminary data.</text>
</comment>
<gene>
    <name evidence="2" type="ORF">TCE0_017r04159</name>
</gene>
<protein>
    <submittedName>
        <fullName evidence="2">Azf1 homolog</fullName>
    </submittedName>
</protein>
<dbReference type="AlphaFoldDB" id="A0A6V8H2W0"/>
<feature type="region of interest" description="Disordered" evidence="1">
    <location>
        <begin position="282"/>
        <end position="303"/>
    </location>
</feature>
<feature type="compositionally biased region" description="Acidic residues" evidence="1">
    <location>
        <begin position="141"/>
        <end position="152"/>
    </location>
</feature>
<feature type="region of interest" description="Disordered" evidence="1">
    <location>
        <begin position="198"/>
        <end position="224"/>
    </location>
</feature>
<evidence type="ECO:0000313" key="3">
    <source>
        <dbReference type="Proteomes" id="UP000053095"/>
    </source>
</evidence>
<dbReference type="Proteomes" id="UP000053095">
    <property type="component" value="Unassembled WGS sequence"/>
</dbReference>
<feature type="compositionally biased region" description="Acidic residues" evidence="1">
    <location>
        <begin position="160"/>
        <end position="171"/>
    </location>
</feature>